<feature type="transmembrane region" description="Helical" evidence="6">
    <location>
        <begin position="218"/>
        <end position="236"/>
    </location>
</feature>
<dbReference type="SUPFAM" id="SSF46548">
    <property type="entry name" value="alpha-helical ferredoxin"/>
    <property type="match status" value="1"/>
</dbReference>
<dbReference type="InterPro" id="IPR036197">
    <property type="entry name" value="NarG-like_sf"/>
</dbReference>
<dbReference type="SUPFAM" id="SSF103501">
    <property type="entry name" value="Respiratory nitrate reductase 1 gamma chain"/>
    <property type="match status" value="1"/>
</dbReference>
<dbReference type="InterPro" id="IPR004017">
    <property type="entry name" value="Cys_rich_dom"/>
</dbReference>
<accession>A0A5B8YD94</accession>
<sequence length="693" mass="78180">METALVAGEVHEWVRRGLIALLLVVGFGFAARTVYWLLRYVAWGKGELKINDVPERIKGFLTYVIGQRRVIQEPAGMVHLFIFWGFLILQLETIEYMIRAVVFDFHFSYLVGEGTYNVMLFLQDIFGGIVFVAICIAAVRRYIVRPQHSLASGDAAVILALIGGLMLTKFMANGAEIAYMTDQPLGHDPRFTPIALATANLFAGAGLDRAGFFWLYHVNYWIHLGIVVFFANYIPFGKHLHLIGAMPNIFFKKHEPNGALYPIDMEDPNLESYGVGYVEELTWKQLLDTYACTECGRCEHYCPAFNTGKPLNPMMIIHKIKDTLREKGEMVVRNKEELPEDYPRLTGEVITREELWACTTCGACVANCPVFIEHVDTIVDMRRYLALMEADFSPEVSRTFRNMENNSNPWGISGSYRADWAEGLDIPLLSELSEAPEYLFWVGCAGSFDDRQKRVTKSFAKILKEADSSFAILGPEEACTGDPARRIGNEYLYWMLATQNIETLNNYGVTKIVTTCPHCFHTIGKEYPQLGGNYEVVHHTEFLADLLKTGRIKLNHAGTQKITYHDSCYIGRWDKSYDDPRDVLDSIPGVERQEMDLNKRQSFCCGAGGGRMWMEEDLGKRVNVERTDQALETDPDAIAVNCPFCLTMFDDGLKHRGAGHVRLLDLAELIADNMVTRKKPVTTEPDTAPAAAE</sequence>
<keyword evidence="6" id="KW-0812">Transmembrane</keyword>
<keyword evidence="5" id="KW-0411">Iron-sulfur</keyword>
<feature type="domain" description="4Fe-4S ferredoxin-type" evidence="7">
    <location>
        <begin position="283"/>
        <end position="313"/>
    </location>
</feature>
<dbReference type="Gene3D" id="1.10.1060.10">
    <property type="entry name" value="Alpha-helical ferredoxin"/>
    <property type="match status" value="1"/>
</dbReference>
<evidence type="ECO:0000256" key="1">
    <source>
        <dbReference type="ARBA" id="ARBA00022485"/>
    </source>
</evidence>
<evidence type="ECO:0000313" key="9">
    <source>
        <dbReference type="Proteomes" id="UP000315995"/>
    </source>
</evidence>
<organism evidence="8 9">
    <name type="scientific">Persicimonas caeni</name>
    <dbReference type="NCBI Taxonomy" id="2292766"/>
    <lineage>
        <taxon>Bacteria</taxon>
        <taxon>Deltaproteobacteria</taxon>
        <taxon>Bradymonadales</taxon>
        <taxon>Bradymonadaceae</taxon>
        <taxon>Persicimonas</taxon>
    </lineage>
</organism>
<evidence type="ECO:0000256" key="3">
    <source>
        <dbReference type="ARBA" id="ARBA00023002"/>
    </source>
</evidence>
<dbReference type="InterPro" id="IPR017900">
    <property type="entry name" value="4Fe4S_Fe_S_CS"/>
</dbReference>
<dbReference type="GO" id="GO:0005886">
    <property type="term" value="C:plasma membrane"/>
    <property type="evidence" value="ECO:0007669"/>
    <property type="project" value="TreeGrafter"/>
</dbReference>
<dbReference type="GO" id="GO:0046872">
    <property type="term" value="F:metal ion binding"/>
    <property type="evidence" value="ECO:0007669"/>
    <property type="project" value="UniProtKB-KW"/>
</dbReference>
<dbReference type="PANTHER" id="PTHR43255:SF1">
    <property type="entry name" value="IRON-SULFUR-BINDING OXIDOREDUCTASE FADF-RELATED"/>
    <property type="match status" value="1"/>
</dbReference>
<dbReference type="EMBL" id="CP041186">
    <property type="protein sequence ID" value="QDG54320.1"/>
    <property type="molecule type" value="Genomic_DNA"/>
</dbReference>
<evidence type="ECO:0000256" key="5">
    <source>
        <dbReference type="ARBA" id="ARBA00023014"/>
    </source>
</evidence>
<evidence type="ECO:0000259" key="7">
    <source>
        <dbReference type="PROSITE" id="PS51379"/>
    </source>
</evidence>
<feature type="domain" description="4Fe-4S ferredoxin-type" evidence="7">
    <location>
        <begin position="347"/>
        <end position="377"/>
    </location>
</feature>
<proteinExistence type="predicted"/>
<keyword evidence="4" id="KW-0408">Iron</keyword>
<dbReference type="InterPro" id="IPR051460">
    <property type="entry name" value="HdrC_iron-sulfur_subunit"/>
</dbReference>
<dbReference type="GO" id="GO:0016491">
    <property type="term" value="F:oxidoreductase activity"/>
    <property type="evidence" value="ECO:0007669"/>
    <property type="project" value="UniProtKB-KW"/>
</dbReference>
<dbReference type="OrthoDB" id="9794954at2"/>
<gene>
    <name evidence="8" type="ORF">FIV42_27310</name>
</gene>
<dbReference type="Proteomes" id="UP000315995">
    <property type="component" value="Chromosome"/>
</dbReference>
<evidence type="ECO:0000313" key="8">
    <source>
        <dbReference type="EMBL" id="QDG54320.1"/>
    </source>
</evidence>
<keyword evidence="6" id="KW-0472">Membrane</keyword>
<feature type="transmembrane region" description="Helical" evidence="6">
    <location>
        <begin position="77"/>
        <end position="98"/>
    </location>
</feature>
<keyword evidence="1" id="KW-0004">4Fe-4S</keyword>
<dbReference type="InterPro" id="IPR009051">
    <property type="entry name" value="Helical_ferredxn"/>
</dbReference>
<dbReference type="InterPro" id="IPR017896">
    <property type="entry name" value="4Fe4S_Fe-S-bd"/>
</dbReference>
<feature type="transmembrane region" description="Helical" evidence="6">
    <location>
        <begin position="118"/>
        <end position="139"/>
    </location>
</feature>
<keyword evidence="2" id="KW-0479">Metal-binding</keyword>
<dbReference type="Gene3D" id="1.20.950.20">
    <property type="entry name" value="Transmembrane di-heme cytochromes, Chain C"/>
    <property type="match status" value="1"/>
</dbReference>
<dbReference type="PROSITE" id="PS00198">
    <property type="entry name" value="4FE4S_FER_1"/>
    <property type="match status" value="2"/>
</dbReference>
<evidence type="ECO:0000256" key="4">
    <source>
        <dbReference type="ARBA" id="ARBA00023004"/>
    </source>
</evidence>
<dbReference type="Pfam" id="PF02754">
    <property type="entry name" value="CCG"/>
    <property type="match status" value="2"/>
</dbReference>
<evidence type="ECO:0000256" key="2">
    <source>
        <dbReference type="ARBA" id="ARBA00022723"/>
    </source>
</evidence>
<dbReference type="GO" id="GO:0051539">
    <property type="term" value="F:4 iron, 4 sulfur cluster binding"/>
    <property type="evidence" value="ECO:0007669"/>
    <property type="project" value="UniProtKB-KW"/>
</dbReference>
<accession>A0A4Y6Q1K7</accession>
<dbReference type="PROSITE" id="PS51379">
    <property type="entry name" value="4FE4S_FER_2"/>
    <property type="match status" value="2"/>
</dbReference>
<keyword evidence="3" id="KW-0560">Oxidoreductase</keyword>
<reference evidence="8 9" key="1">
    <citation type="submission" date="2019-06" db="EMBL/GenBank/DDBJ databases">
        <title>Persicimonas caeni gen. nov., sp. nov., a predatory bacterium isolated from solar saltern.</title>
        <authorList>
            <person name="Wang S."/>
        </authorList>
    </citation>
    <scope>NUCLEOTIDE SEQUENCE [LARGE SCALE GENOMIC DNA]</scope>
    <source>
        <strain evidence="8 9">YN101</strain>
    </source>
</reference>
<feature type="transmembrane region" description="Helical" evidence="6">
    <location>
        <begin position="151"/>
        <end position="172"/>
    </location>
</feature>
<keyword evidence="9" id="KW-1185">Reference proteome</keyword>
<dbReference type="AlphaFoldDB" id="A0A4Y6Q1K7"/>
<protein>
    <submittedName>
        <fullName evidence="8">(Fe-S)-binding protein</fullName>
    </submittedName>
</protein>
<dbReference type="Pfam" id="PF13187">
    <property type="entry name" value="Fer4_9"/>
    <property type="match status" value="1"/>
</dbReference>
<dbReference type="RefSeq" id="WP_141200764.1">
    <property type="nucleotide sequence ID" value="NZ_CP041186.1"/>
</dbReference>
<keyword evidence="6" id="KW-1133">Transmembrane helix</keyword>
<evidence type="ECO:0000256" key="6">
    <source>
        <dbReference type="SAM" id="Phobius"/>
    </source>
</evidence>
<name>A0A4Y6Q1K7_PERCE</name>
<dbReference type="PANTHER" id="PTHR43255">
    <property type="entry name" value="IRON-SULFUR-BINDING OXIDOREDUCTASE FADF-RELATED-RELATED"/>
    <property type="match status" value="1"/>
</dbReference>
<feature type="transmembrane region" description="Helical" evidence="6">
    <location>
        <begin position="18"/>
        <end position="38"/>
    </location>
</feature>